<name>A0A101IM08_9EURY</name>
<reference evidence="4 5" key="2">
    <citation type="journal article" date="2015" name="MBio">
        <title>Genome-Resolved Metagenomic Analysis Reveals Roles for Candidate Phyla and Other Microbial Community Members in Biogeochemical Transformations in Oil Reservoirs.</title>
        <authorList>
            <person name="Hu P."/>
            <person name="Tom L."/>
            <person name="Singh A."/>
            <person name="Thomas B.C."/>
            <person name="Baker B.J."/>
            <person name="Piceno Y.M."/>
            <person name="Andersen G.L."/>
            <person name="Banfield J.F."/>
        </authorList>
    </citation>
    <scope>NUCLEOTIDE SEQUENCE [LARGE SCALE GENOMIC DNA]</scope>
    <source>
        <strain evidence="2">57_489</strain>
    </source>
</reference>
<protein>
    <submittedName>
        <fullName evidence="3">CoA-binding domain protein</fullName>
    </submittedName>
</protein>
<proteinExistence type="predicted"/>
<evidence type="ECO:0000259" key="1">
    <source>
        <dbReference type="SMART" id="SM00881"/>
    </source>
</evidence>
<gene>
    <name evidence="2" type="ORF">XD72_0389</name>
    <name evidence="3" type="ORF">XE07_0053</name>
</gene>
<evidence type="ECO:0000313" key="5">
    <source>
        <dbReference type="Proteomes" id="UP000057043"/>
    </source>
</evidence>
<organism evidence="3 4">
    <name type="scientific">Methanothrix harundinacea</name>
    <dbReference type="NCBI Taxonomy" id="301375"/>
    <lineage>
        <taxon>Archaea</taxon>
        <taxon>Methanobacteriati</taxon>
        <taxon>Methanobacteriota</taxon>
        <taxon>Stenosarchaea group</taxon>
        <taxon>Methanomicrobia</taxon>
        <taxon>Methanotrichales</taxon>
        <taxon>Methanotrichaceae</taxon>
        <taxon>Methanothrix</taxon>
    </lineage>
</organism>
<dbReference type="Proteomes" id="UP000057043">
    <property type="component" value="Unassembled WGS sequence"/>
</dbReference>
<dbReference type="EMBL" id="LGFT01000006">
    <property type="protein sequence ID" value="KUK45254.1"/>
    <property type="molecule type" value="Genomic_DNA"/>
</dbReference>
<dbReference type="InterPro" id="IPR036291">
    <property type="entry name" value="NAD(P)-bd_dom_sf"/>
</dbReference>
<reference evidence="3" key="1">
    <citation type="journal article" date="2015" name="MBio">
        <title>Genome-resolved metagenomic analysis reveals roles for candidate phyla and other microbial community members in biogeochemical transformations in oil reservoirs.</title>
        <authorList>
            <person name="Hu P."/>
            <person name="Tom L."/>
            <person name="Singh A."/>
            <person name="Thomas B.C."/>
            <person name="Baker B.J."/>
            <person name="Piceno Y.M."/>
            <person name="Andersen G.L."/>
            <person name="Banfield J.F."/>
        </authorList>
    </citation>
    <scope>NUCLEOTIDE SEQUENCE [LARGE SCALE GENOMIC DNA]</scope>
    <source>
        <strain evidence="3">56_747</strain>
    </source>
</reference>
<dbReference type="InterPro" id="IPR003781">
    <property type="entry name" value="CoA-bd"/>
</dbReference>
<evidence type="ECO:0000313" key="4">
    <source>
        <dbReference type="Proteomes" id="UP000053961"/>
    </source>
</evidence>
<dbReference type="Gene3D" id="3.40.50.720">
    <property type="entry name" value="NAD(P)-binding Rossmann-like Domain"/>
    <property type="match status" value="1"/>
</dbReference>
<sequence length="145" mass="16459">MPVIEDSDELRSILKKSRTVAVVGISPESQRPSYFVSEVVKRYGFKMYFVNPEHEGEEILGEKVLGSLKDVPENIDILDVFRRPEAIFELADEARETGFGTFWLQPGTENREVIEALEQEGRNVVPGLCIKTCCQLLLQDNGKER</sequence>
<accession>A0A101IM08</accession>
<dbReference type="SMART" id="SM00881">
    <property type="entry name" value="CoA_binding"/>
    <property type="match status" value="1"/>
</dbReference>
<evidence type="ECO:0000313" key="2">
    <source>
        <dbReference type="EMBL" id="KUK45254.1"/>
    </source>
</evidence>
<dbReference type="PANTHER" id="PTHR33303:SF2">
    <property type="entry name" value="COA-BINDING DOMAIN-CONTAINING PROTEIN"/>
    <property type="match status" value="1"/>
</dbReference>
<dbReference type="EMBL" id="LGHB01000001">
    <property type="protein sequence ID" value="KUK97639.1"/>
    <property type="molecule type" value="Genomic_DNA"/>
</dbReference>
<dbReference type="Proteomes" id="UP000053961">
    <property type="component" value="Unassembled WGS sequence"/>
</dbReference>
<comment type="caution">
    <text evidence="3">The sequence shown here is derived from an EMBL/GenBank/DDBJ whole genome shotgun (WGS) entry which is preliminary data.</text>
</comment>
<feature type="domain" description="CoA-binding" evidence="1">
    <location>
        <begin position="13"/>
        <end position="108"/>
    </location>
</feature>
<dbReference type="PANTHER" id="PTHR33303">
    <property type="entry name" value="CYTOPLASMIC PROTEIN-RELATED"/>
    <property type="match status" value="1"/>
</dbReference>
<dbReference type="AlphaFoldDB" id="A0A101IM08"/>
<dbReference type="SUPFAM" id="SSF51735">
    <property type="entry name" value="NAD(P)-binding Rossmann-fold domains"/>
    <property type="match status" value="1"/>
</dbReference>
<dbReference type="Pfam" id="PF13380">
    <property type="entry name" value="CoA_binding_2"/>
    <property type="match status" value="1"/>
</dbReference>
<dbReference type="PATRIC" id="fig|301375.6.peg.1052"/>
<evidence type="ECO:0000313" key="3">
    <source>
        <dbReference type="EMBL" id="KUK97639.1"/>
    </source>
</evidence>